<organism evidence="4 5">
    <name type="scientific">Caproicibacterium amylolyticum</name>
    <dbReference type="NCBI Taxonomy" id="2766537"/>
    <lineage>
        <taxon>Bacteria</taxon>
        <taxon>Bacillati</taxon>
        <taxon>Bacillota</taxon>
        <taxon>Clostridia</taxon>
        <taxon>Eubacteriales</taxon>
        <taxon>Oscillospiraceae</taxon>
        <taxon>Caproicibacterium</taxon>
    </lineage>
</organism>
<sequence>MKKFLSVLLTGTFLLSLPTPAFAAQPKSMFPAAQMTAVKTETSDSTVIPNSSSGIPDWALYTAVKSTAKVSENKDLTVGDAKKVTSLEFCDGPQVKSLKGISFCPNLLSFKDQTIVDSTGNVLEDLGDISALQQLQTLEIDGYPTLITTKNKLKNLSPLSGLTSLRSLTISYEPITDISVLKELKGLETLKLDNCHIGDLTPLQSLTKLQSLNISCNQVKDLTPLKSLANLKTLALSSNKFNDLAPLKNLTELTSLALNNNVLQSIEPLTALTNLTKLDIGGDYLLDFSPLAKLTKLRELYASSTGITSAEELAKLPVLEKLSLDCNSIDDAAPLAGMISLKELDLSNNKLTDIASLAALKKTLQKLSVNGNKIDITPEELDTILPDAMKKSMTDADYKKLLTDIVGSQMVEKNVRFFPDWLEDSYGQITSESVVDLPLGATRKFGVLANVKIKGAANLCTGNGTVAATRLYKKWDGEGGSYGLYGCGKIGQVTGVYMNGQKLFAVRLIAPPFTSDTTQDVTRRVGQRYTFRVTVPYGGQVPSFTVGNGSLLSTYVAGKVTKKKDSSKNYFFGYRCLKRGRTGVYVTLGGKNYCAFCANVQ</sequence>
<accession>A0A7G9WIF0</accession>
<dbReference type="PANTHER" id="PTHR46652">
    <property type="entry name" value="LEUCINE-RICH REPEAT AND IQ DOMAIN-CONTAINING PROTEIN 1-RELATED"/>
    <property type="match status" value="1"/>
</dbReference>
<dbReference type="Proteomes" id="UP000516046">
    <property type="component" value="Chromosome"/>
</dbReference>
<dbReference type="EMBL" id="CP060696">
    <property type="protein sequence ID" value="QNO18462.1"/>
    <property type="molecule type" value="Genomic_DNA"/>
</dbReference>
<dbReference type="AlphaFoldDB" id="A0A7G9WIF0"/>
<keyword evidence="1" id="KW-0433">Leucine-rich repeat</keyword>
<dbReference type="PROSITE" id="PS51450">
    <property type="entry name" value="LRR"/>
    <property type="match status" value="6"/>
</dbReference>
<keyword evidence="3" id="KW-0732">Signal</keyword>
<protein>
    <submittedName>
        <fullName evidence="4">Leucine-rich repeat domain-containing protein</fullName>
    </submittedName>
</protein>
<evidence type="ECO:0000313" key="4">
    <source>
        <dbReference type="EMBL" id="QNO18462.1"/>
    </source>
</evidence>
<dbReference type="RefSeq" id="WP_212507525.1">
    <property type="nucleotide sequence ID" value="NZ_CP060696.1"/>
</dbReference>
<dbReference type="InterPro" id="IPR050836">
    <property type="entry name" value="SDS22/Internalin_LRR"/>
</dbReference>
<feature type="signal peptide" evidence="3">
    <location>
        <begin position="1"/>
        <end position="23"/>
    </location>
</feature>
<gene>
    <name evidence="4" type="ORF">H6X83_02065</name>
</gene>
<dbReference type="InterPro" id="IPR032675">
    <property type="entry name" value="LRR_dom_sf"/>
</dbReference>
<feature type="chain" id="PRO_5028809279" evidence="3">
    <location>
        <begin position="24"/>
        <end position="601"/>
    </location>
</feature>
<dbReference type="InterPro" id="IPR001611">
    <property type="entry name" value="Leu-rich_rpt"/>
</dbReference>
<reference evidence="4 5" key="1">
    <citation type="submission" date="2020-08" db="EMBL/GenBank/DDBJ databases">
        <authorList>
            <person name="Ren C."/>
            <person name="Gu Y."/>
            <person name="Xu Y."/>
        </authorList>
    </citation>
    <scope>NUCLEOTIDE SEQUENCE [LARGE SCALE GENOMIC DNA]</scope>
    <source>
        <strain evidence="4 5">LBM18003</strain>
    </source>
</reference>
<proteinExistence type="predicted"/>
<dbReference type="SMART" id="SM00365">
    <property type="entry name" value="LRR_SD22"/>
    <property type="match status" value="5"/>
</dbReference>
<dbReference type="Gene3D" id="3.80.10.10">
    <property type="entry name" value="Ribonuclease Inhibitor"/>
    <property type="match status" value="1"/>
</dbReference>
<evidence type="ECO:0000256" key="2">
    <source>
        <dbReference type="ARBA" id="ARBA00022737"/>
    </source>
</evidence>
<keyword evidence="5" id="KW-1185">Reference proteome</keyword>
<dbReference type="PANTHER" id="PTHR46652:SF3">
    <property type="entry name" value="LEUCINE-RICH REPEAT-CONTAINING PROTEIN 9"/>
    <property type="match status" value="1"/>
</dbReference>
<evidence type="ECO:0000256" key="1">
    <source>
        <dbReference type="ARBA" id="ARBA00022614"/>
    </source>
</evidence>
<evidence type="ECO:0000313" key="5">
    <source>
        <dbReference type="Proteomes" id="UP000516046"/>
    </source>
</evidence>
<dbReference type="Pfam" id="PF12799">
    <property type="entry name" value="LRR_4"/>
    <property type="match status" value="4"/>
</dbReference>
<dbReference type="SUPFAM" id="SSF52058">
    <property type="entry name" value="L domain-like"/>
    <property type="match status" value="1"/>
</dbReference>
<dbReference type="InterPro" id="IPR003591">
    <property type="entry name" value="Leu-rich_rpt_typical-subtyp"/>
</dbReference>
<keyword evidence="2" id="KW-0677">Repeat</keyword>
<dbReference type="KEGG" id="caml:H6X83_02065"/>
<dbReference type="InterPro" id="IPR025875">
    <property type="entry name" value="Leu-rich_rpt_4"/>
</dbReference>
<dbReference type="SMART" id="SM00369">
    <property type="entry name" value="LRR_TYP"/>
    <property type="match status" value="4"/>
</dbReference>
<name>A0A7G9WIF0_9FIRM</name>
<evidence type="ECO:0000256" key="3">
    <source>
        <dbReference type="SAM" id="SignalP"/>
    </source>
</evidence>